<proteinExistence type="predicted"/>
<feature type="region of interest" description="Disordered" evidence="1">
    <location>
        <begin position="510"/>
        <end position="623"/>
    </location>
</feature>
<feature type="region of interest" description="Disordered" evidence="1">
    <location>
        <begin position="235"/>
        <end position="470"/>
    </location>
</feature>
<dbReference type="EMBL" id="JADOXO010000076">
    <property type="protein sequence ID" value="KAF9815101.1"/>
    <property type="molecule type" value="Genomic_DNA"/>
</dbReference>
<feature type="compositionally biased region" description="Low complexity" evidence="1">
    <location>
        <begin position="235"/>
        <end position="244"/>
    </location>
</feature>
<dbReference type="InterPro" id="IPR006569">
    <property type="entry name" value="CID_dom"/>
</dbReference>
<reference evidence="3" key="2">
    <citation type="journal article" name="Front. Microbiol.">
        <title>Degradative Capacity of Two Strains of Rhodonia placenta: From Phenotype to Genotype.</title>
        <authorList>
            <person name="Kolle M."/>
            <person name="Horta M.A.C."/>
            <person name="Nowrousian M."/>
            <person name="Ohm R.A."/>
            <person name="Benz J.P."/>
            <person name="Pilgard A."/>
        </authorList>
    </citation>
    <scope>NUCLEOTIDE SEQUENCE</scope>
    <source>
        <strain evidence="3">FPRL280</strain>
    </source>
</reference>
<feature type="compositionally biased region" description="Basic and acidic residues" evidence="1">
    <location>
        <begin position="314"/>
        <end position="332"/>
    </location>
</feature>
<feature type="domain" description="CID" evidence="2">
    <location>
        <begin position="1"/>
        <end position="127"/>
    </location>
</feature>
<feature type="compositionally biased region" description="Low complexity" evidence="1">
    <location>
        <begin position="133"/>
        <end position="148"/>
    </location>
</feature>
<sequence length="641" mass="68799">MTKLTDIALKSMENDTQLVSVLFRTHKSLSVQAKVSSLYVFDALARAARNQVNKQGLMGDLNSQQGNCATFLLKVEGVLDSLYQDLVSSGYTELKEKAKKVLDIWIKSNTFPSAVLGRLSQYLKEAEKEPEKVVAPAADAKSATNPALPTTPPQAPPAAPSDSSSVQSTLIALLSQAANAVASNNNAQTNSNTATSAPSVTPALEPNALALLQQLTQATKLGSGVPKQPVPLPVSLVPSSTSSTNAVPVMPPAGPRGTLHPPPYRDAQYGPNHREPQLDRYDGPDRGRDRNDYYDDRRDHRGGFRGGFRGRGRGRWDDRDRYNDRSRDREWTPPRGRHSRSHSPPNRPGGRRDVKPYSPPRRPSMPQDYRNRPANYPPGPSSARGPTLDEFGREIRAGSTDSTPSTSIPTGPGGNYPPIVSAARRDSTHSGSDNRSPVHNGPASQSPPSRQTDTATSQKGLDSFDMTTFDPSSPASWEALGNAWAVTNGYLPSQEELMQFMFSGMAGNLPIPSQPATQQGGLPLGREPNGAHQHDGPPNRGSWRGGRAMGGRGRGRGGDYRYGNGRDMGKPPYEGDSSAAYGSEYAVQIDPSPADDPGSLMDTSEELPSIGHNGGGPGDVGRMQRVGDRWVFVRAETSGVA</sequence>
<feature type="compositionally biased region" description="Pro residues" evidence="1">
    <location>
        <begin position="149"/>
        <end position="159"/>
    </location>
</feature>
<dbReference type="PROSITE" id="PS51391">
    <property type="entry name" value="CID"/>
    <property type="match status" value="1"/>
</dbReference>
<evidence type="ECO:0000313" key="4">
    <source>
        <dbReference type="Proteomes" id="UP000639403"/>
    </source>
</evidence>
<dbReference type="InterPro" id="IPR008942">
    <property type="entry name" value="ENTH_VHS"/>
</dbReference>
<evidence type="ECO:0000256" key="1">
    <source>
        <dbReference type="SAM" id="MobiDB-lite"/>
    </source>
</evidence>
<feature type="compositionally biased region" description="Pro residues" evidence="1">
    <location>
        <begin position="249"/>
        <end position="264"/>
    </location>
</feature>
<reference evidence="3" key="1">
    <citation type="submission" date="2020-11" db="EMBL/GenBank/DDBJ databases">
        <authorList>
            <person name="Koelle M."/>
            <person name="Horta M.A.C."/>
            <person name="Nowrousian M."/>
            <person name="Ohm R.A."/>
            <person name="Benz P."/>
            <person name="Pilgard A."/>
        </authorList>
    </citation>
    <scope>NUCLEOTIDE SEQUENCE</scope>
    <source>
        <strain evidence="3">FPRL280</strain>
    </source>
</reference>
<feature type="compositionally biased region" description="Basic and acidic residues" evidence="1">
    <location>
        <begin position="272"/>
        <end position="302"/>
    </location>
</feature>
<gene>
    <name evidence="3" type="ORF">IEO21_04798</name>
</gene>
<dbReference type="Proteomes" id="UP000639403">
    <property type="component" value="Unassembled WGS sequence"/>
</dbReference>
<dbReference type="Gene3D" id="1.25.40.90">
    <property type="match status" value="1"/>
</dbReference>
<feature type="region of interest" description="Disordered" evidence="1">
    <location>
        <begin position="133"/>
        <end position="166"/>
    </location>
</feature>
<dbReference type="Pfam" id="PF04818">
    <property type="entry name" value="CID"/>
    <property type="match status" value="1"/>
</dbReference>
<organism evidence="3 4">
    <name type="scientific">Rhodonia placenta</name>
    <dbReference type="NCBI Taxonomy" id="104341"/>
    <lineage>
        <taxon>Eukaryota</taxon>
        <taxon>Fungi</taxon>
        <taxon>Dikarya</taxon>
        <taxon>Basidiomycota</taxon>
        <taxon>Agaricomycotina</taxon>
        <taxon>Agaricomycetes</taxon>
        <taxon>Polyporales</taxon>
        <taxon>Adustoporiaceae</taxon>
        <taxon>Rhodonia</taxon>
    </lineage>
</organism>
<protein>
    <recommendedName>
        <fullName evidence="2">CID domain-containing protein</fullName>
    </recommendedName>
</protein>
<feature type="compositionally biased region" description="Low complexity" evidence="1">
    <location>
        <begin position="398"/>
        <end position="410"/>
    </location>
</feature>
<dbReference type="AlphaFoldDB" id="A0A8H7P374"/>
<name>A0A8H7P374_9APHY</name>
<feature type="compositionally biased region" description="Gly residues" evidence="1">
    <location>
        <begin position="543"/>
        <end position="552"/>
    </location>
</feature>
<comment type="caution">
    <text evidence="3">The sequence shown here is derived from an EMBL/GenBank/DDBJ whole genome shotgun (WGS) entry which is preliminary data.</text>
</comment>
<evidence type="ECO:0000259" key="2">
    <source>
        <dbReference type="PROSITE" id="PS51391"/>
    </source>
</evidence>
<accession>A0A8H7P374</accession>
<feature type="compositionally biased region" description="Polar residues" evidence="1">
    <location>
        <begin position="429"/>
        <end position="470"/>
    </location>
</feature>
<evidence type="ECO:0000313" key="3">
    <source>
        <dbReference type="EMBL" id="KAF9815101.1"/>
    </source>
</evidence>
<dbReference type="SUPFAM" id="SSF48464">
    <property type="entry name" value="ENTH/VHS domain"/>
    <property type="match status" value="1"/>
</dbReference>